<dbReference type="Pfam" id="PF00072">
    <property type="entry name" value="Response_reg"/>
    <property type="match status" value="1"/>
</dbReference>
<dbReference type="Gene3D" id="3.40.50.2300">
    <property type="match status" value="1"/>
</dbReference>
<dbReference type="AlphaFoldDB" id="A0A158M6V7"/>
<proteinExistence type="predicted"/>
<feature type="domain" description="Response regulatory" evidence="3">
    <location>
        <begin position="20"/>
        <end position="81"/>
    </location>
</feature>
<dbReference type="InterPro" id="IPR001789">
    <property type="entry name" value="Sig_transdc_resp-reg_receiver"/>
</dbReference>
<dbReference type="PROSITE" id="PS50110">
    <property type="entry name" value="RESPONSE_REGULATORY"/>
    <property type="match status" value="1"/>
</dbReference>
<evidence type="ECO:0000256" key="2">
    <source>
        <dbReference type="PROSITE-ProRule" id="PRU00169"/>
    </source>
</evidence>
<keyword evidence="1 2" id="KW-0597">Phosphoprotein</keyword>
<protein>
    <submittedName>
        <fullName evidence="4">Response regulator receiver domain protein</fullName>
    </submittedName>
</protein>
<reference evidence="4 5" key="1">
    <citation type="submission" date="2014-03" db="EMBL/GenBank/DDBJ databases">
        <title>Genome sequence of Bordetella holmseii.</title>
        <authorList>
            <person name="Harvill E."/>
            <person name="Goodfield L.L."/>
            <person name="Ivanov Y."/>
            <person name="Meyer J.A."/>
            <person name="Newth C."/>
            <person name="Cassiday P."/>
            <person name="Tondella M.L."/>
            <person name="Liao P."/>
            <person name="Zimmerman J."/>
            <person name="Meert K."/>
            <person name="Wessel D."/>
            <person name="Berger J."/>
            <person name="Dean J.M."/>
            <person name="Holubkov R."/>
            <person name="Burr J."/>
            <person name="Liu T."/>
            <person name="Brinkac L.M."/>
            <person name="Sanka R."/>
            <person name="Kim M."/>
            <person name="Losada L."/>
        </authorList>
    </citation>
    <scope>NUCLEOTIDE SEQUENCE [LARGE SCALE GENOMIC DNA]</scope>
    <source>
        <strain evidence="4 5">CDC-H585-BH</strain>
    </source>
</reference>
<evidence type="ECO:0000256" key="1">
    <source>
        <dbReference type="ARBA" id="ARBA00022553"/>
    </source>
</evidence>
<accession>A0A158M6V7</accession>
<dbReference type="SUPFAM" id="SSF52172">
    <property type="entry name" value="CheY-like"/>
    <property type="match status" value="1"/>
</dbReference>
<name>A0A158M6V7_9BORD</name>
<dbReference type="InterPro" id="IPR011006">
    <property type="entry name" value="CheY-like_superfamily"/>
</dbReference>
<dbReference type="EMBL" id="JFZZ01000049">
    <property type="protein sequence ID" value="KAK95760.1"/>
    <property type="molecule type" value="Genomic_DNA"/>
</dbReference>
<dbReference type="Proteomes" id="UP000026682">
    <property type="component" value="Unassembled WGS sequence"/>
</dbReference>
<dbReference type="InterPro" id="IPR050595">
    <property type="entry name" value="Bact_response_regulator"/>
</dbReference>
<dbReference type="GO" id="GO:0000160">
    <property type="term" value="P:phosphorelay signal transduction system"/>
    <property type="evidence" value="ECO:0007669"/>
    <property type="project" value="InterPro"/>
</dbReference>
<dbReference type="PANTHER" id="PTHR44591">
    <property type="entry name" value="STRESS RESPONSE REGULATOR PROTEIN 1"/>
    <property type="match status" value="1"/>
</dbReference>
<dbReference type="PANTHER" id="PTHR44591:SF3">
    <property type="entry name" value="RESPONSE REGULATORY DOMAIN-CONTAINING PROTEIN"/>
    <property type="match status" value="1"/>
</dbReference>
<evidence type="ECO:0000259" key="3">
    <source>
        <dbReference type="PROSITE" id="PS50110"/>
    </source>
</evidence>
<sequence>MTFSAISGTASTLSEARPMRIASLEDDLDQARQIQQLLEQAGYECTSFQQSQDLLAALRNETFDLILVDWQVPDMNGDEVV</sequence>
<evidence type="ECO:0000313" key="5">
    <source>
        <dbReference type="Proteomes" id="UP000026682"/>
    </source>
</evidence>
<comment type="caution">
    <text evidence="4">The sequence shown here is derived from an EMBL/GenBank/DDBJ whole genome shotgun (WGS) entry which is preliminary data.</text>
</comment>
<feature type="modified residue" description="4-aspartylphosphate" evidence="2">
    <location>
        <position position="69"/>
    </location>
</feature>
<evidence type="ECO:0000313" key="4">
    <source>
        <dbReference type="EMBL" id="KAK95760.1"/>
    </source>
</evidence>
<dbReference type="PATRIC" id="fig|1331206.3.peg.1340"/>
<gene>
    <name evidence="4" type="ORF">L497_3078</name>
</gene>
<organism evidence="4 5">
    <name type="scientific">Bordetella holmesii CDC-H585-BH</name>
    <dbReference type="NCBI Taxonomy" id="1331206"/>
    <lineage>
        <taxon>Bacteria</taxon>
        <taxon>Pseudomonadati</taxon>
        <taxon>Pseudomonadota</taxon>
        <taxon>Betaproteobacteria</taxon>
        <taxon>Burkholderiales</taxon>
        <taxon>Alcaligenaceae</taxon>
        <taxon>Bordetella</taxon>
    </lineage>
</organism>